<proteinExistence type="predicted"/>
<protein>
    <submittedName>
        <fullName evidence="2">Uncharacterized protein</fullName>
    </submittedName>
</protein>
<feature type="compositionally biased region" description="Basic and acidic residues" evidence="1">
    <location>
        <begin position="1"/>
        <end position="26"/>
    </location>
</feature>
<evidence type="ECO:0000313" key="2">
    <source>
        <dbReference type="EMBL" id="KAK6152540.1"/>
    </source>
</evidence>
<keyword evidence="3" id="KW-1185">Reference proteome</keyword>
<sequence length="167" mass="18211">MEDGVLEIKDLVNREEEEEKQRVDAKEIEEEDQNPSGGVISNFISALVTKDNDEEENKQEEEKEGGIISHLISNLVSPLSLKVMKEDNVSTLGEEKKGGGVFDNLISGILHQSGGEKDEGNEKVETEANESKGLIDNIVSHLPTPLADDAVPATEEASILIHSIVHD</sequence>
<dbReference type="EMBL" id="JABTTQ020000007">
    <property type="protein sequence ID" value="KAK6152540.1"/>
    <property type="molecule type" value="Genomic_DNA"/>
</dbReference>
<organism evidence="2 3">
    <name type="scientific">Rehmannia glutinosa</name>
    <name type="common">Chinese foxglove</name>
    <dbReference type="NCBI Taxonomy" id="99300"/>
    <lineage>
        <taxon>Eukaryota</taxon>
        <taxon>Viridiplantae</taxon>
        <taxon>Streptophyta</taxon>
        <taxon>Embryophyta</taxon>
        <taxon>Tracheophyta</taxon>
        <taxon>Spermatophyta</taxon>
        <taxon>Magnoliopsida</taxon>
        <taxon>eudicotyledons</taxon>
        <taxon>Gunneridae</taxon>
        <taxon>Pentapetalae</taxon>
        <taxon>asterids</taxon>
        <taxon>lamiids</taxon>
        <taxon>Lamiales</taxon>
        <taxon>Orobanchaceae</taxon>
        <taxon>Rehmannieae</taxon>
        <taxon>Rehmannia</taxon>
    </lineage>
</organism>
<dbReference type="Proteomes" id="UP001318860">
    <property type="component" value="Unassembled WGS sequence"/>
</dbReference>
<evidence type="ECO:0000313" key="3">
    <source>
        <dbReference type="Proteomes" id="UP001318860"/>
    </source>
</evidence>
<comment type="caution">
    <text evidence="2">The sequence shown here is derived from an EMBL/GenBank/DDBJ whole genome shotgun (WGS) entry which is preliminary data.</text>
</comment>
<reference evidence="2 3" key="1">
    <citation type="journal article" date="2021" name="Comput. Struct. Biotechnol. J.">
        <title>De novo genome assembly of the potent medicinal plant Rehmannia glutinosa using nanopore technology.</title>
        <authorList>
            <person name="Ma L."/>
            <person name="Dong C."/>
            <person name="Song C."/>
            <person name="Wang X."/>
            <person name="Zheng X."/>
            <person name="Niu Y."/>
            <person name="Chen S."/>
            <person name="Feng W."/>
        </authorList>
    </citation>
    <scope>NUCLEOTIDE SEQUENCE [LARGE SCALE GENOMIC DNA]</scope>
    <source>
        <strain evidence="2">DH-2019</strain>
    </source>
</reference>
<evidence type="ECO:0000256" key="1">
    <source>
        <dbReference type="SAM" id="MobiDB-lite"/>
    </source>
</evidence>
<accession>A0ABR0WZ86</accession>
<gene>
    <name evidence="2" type="ORF">DH2020_015175</name>
</gene>
<feature type="region of interest" description="Disordered" evidence="1">
    <location>
        <begin position="1"/>
        <end position="44"/>
    </location>
</feature>
<name>A0ABR0WZ86_REHGL</name>